<reference evidence="3" key="1">
    <citation type="submission" date="2018-06" db="EMBL/GenBank/DDBJ databases">
        <authorList>
            <person name="Zhirakovskaya E."/>
        </authorList>
    </citation>
    <scope>NUCLEOTIDE SEQUENCE</scope>
</reference>
<dbReference type="InterPro" id="IPR051803">
    <property type="entry name" value="TA_system_RelE-like_toxin"/>
</dbReference>
<dbReference type="InterPro" id="IPR035093">
    <property type="entry name" value="RelE/ParE_toxin_dom_sf"/>
</dbReference>
<dbReference type="NCBIfam" id="TIGR02385">
    <property type="entry name" value="RelE_StbE"/>
    <property type="match status" value="1"/>
</dbReference>
<gene>
    <name evidence="3" type="ORF">MNBD_GAMMA22-2575</name>
</gene>
<dbReference type="SUPFAM" id="SSF143011">
    <property type="entry name" value="RelE-like"/>
    <property type="match status" value="1"/>
</dbReference>
<protein>
    <submittedName>
        <fullName evidence="3">Death on curing protein, Doc toxin</fullName>
    </submittedName>
</protein>
<organism evidence="3">
    <name type="scientific">hydrothermal vent metagenome</name>
    <dbReference type="NCBI Taxonomy" id="652676"/>
    <lineage>
        <taxon>unclassified sequences</taxon>
        <taxon>metagenomes</taxon>
        <taxon>ecological metagenomes</taxon>
    </lineage>
</organism>
<proteinExistence type="inferred from homology"/>
<evidence type="ECO:0000256" key="2">
    <source>
        <dbReference type="ARBA" id="ARBA00022649"/>
    </source>
</evidence>
<dbReference type="PANTHER" id="PTHR33755">
    <property type="entry name" value="TOXIN PARE1-RELATED"/>
    <property type="match status" value="1"/>
</dbReference>
<name>A0A3B1AQ65_9ZZZZ</name>
<accession>A0A3B1AQ65</accession>
<dbReference type="EMBL" id="UOFS01000052">
    <property type="protein sequence ID" value="VAX02033.1"/>
    <property type="molecule type" value="Genomic_DNA"/>
</dbReference>
<evidence type="ECO:0000256" key="1">
    <source>
        <dbReference type="ARBA" id="ARBA00006226"/>
    </source>
</evidence>
<dbReference type="AlphaFoldDB" id="A0A3B1AQ65"/>
<evidence type="ECO:0000313" key="3">
    <source>
        <dbReference type="EMBL" id="VAX02033.1"/>
    </source>
</evidence>
<dbReference type="Pfam" id="PF05016">
    <property type="entry name" value="ParE_toxin"/>
    <property type="match status" value="1"/>
</dbReference>
<sequence>MKIIWSPLAVDQIAAIAEYITLDNPVAAEKWVDDIFNSVKRLKKFPKSGRIIPEIQLDNFREIIFGNYRIIYRIDKNQISVLTVRNGSQILPVNEILA</sequence>
<dbReference type="PANTHER" id="PTHR33755:SF5">
    <property type="entry name" value="TYPE II TOXIN-ANTITOXIN SYSTEM RELE_PARE FAMILY TOXIN"/>
    <property type="match status" value="1"/>
</dbReference>
<comment type="similarity">
    <text evidence="1">Belongs to the RelE toxin family.</text>
</comment>
<dbReference type="InterPro" id="IPR007712">
    <property type="entry name" value="RelE/ParE_toxin"/>
</dbReference>
<dbReference type="Gene3D" id="3.30.2310.20">
    <property type="entry name" value="RelE-like"/>
    <property type="match status" value="1"/>
</dbReference>
<keyword evidence="2" id="KW-1277">Toxin-antitoxin system</keyword>